<accession>A0A975TZL1</accession>
<dbReference type="KEGG" id="elio:KO353_08640"/>
<feature type="compositionally biased region" description="Pro residues" evidence="1">
    <location>
        <begin position="110"/>
        <end position="129"/>
    </location>
</feature>
<evidence type="ECO:0000256" key="1">
    <source>
        <dbReference type="SAM" id="MobiDB-lite"/>
    </source>
</evidence>
<name>A0A975TZL1_9PROT</name>
<keyword evidence="3" id="KW-1185">Reference proteome</keyword>
<organism evidence="2 3">
    <name type="scientific">Elioraea tepida</name>
    <dbReference type="NCBI Taxonomy" id="2843330"/>
    <lineage>
        <taxon>Bacteria</taxon>
        <taxon>Pseudomonadati</taxon>
        <taxon>Pseudomonadota</taxon>
        <taxon>Alphaproteobacteria</taxon>
        <taxon>Acetobacterales</taxon>
        <taxon>Elioraeaceae</taxon>
        <taxon>Elioraea</taxon>
    </lineage>
</organism>
<dbReference type="RefSeq" id="WP_218284275.1">
    <property type="nucleotide sequence ID" value="NZ_CP076448.1"/>
</dbReference>
<dbReference type="EMBL" id="CP076448">
    <property type="protein sequence ID" value="QXM23415.1"/>
    <property type="molecule type" value="Genomic_DNA"/>
</dbReference>
<evidence type="ECO:0000313" key="2">
    <source>
        <dbReference type="EMBL" id="QXM23415.1"/>
    </source>
</evidence>
<dbReference type="Proteomes" id="UP000694001">
    <property type="component" value="Chromosome"/>
</dbReference>
<gene>
    <name evidence="2" type="ORF">KO353_08640</name>
</gene>
<evidence type="ECO:0000313" key="3">
    <source>
        <dbReference type="Proteomes" id="UP000694001"/>
    </source>
</evidence>
<dbReference type="AlphaFoldDB" id="A0A975TZL1"/>
<feature type="region of interest" description="Disordered" evidence="1">
    <location>
        <begin position="100"/>
        <end position="129"/>
    </location>
</feature>
<sequence>MRAARLMALLALAGCGIGRSELPVPAGLAADDPRVIACRSEAADAPAVREIARRQPSLTQGEAHDRWRDELAWAERNIYTACLVREGALGQAGFSVEPARPVRFGEEGRPPPAAPAAGPQPTPRAPSGY</sequence>
<reference evidence="2" key="1">
    <citation type="submission" date="2021-06" db="EMBL/GenBank/DDBJ databases">
        <title>Elioraea tepida, sp. nov., a moderately thermophilic aerobic anoxygenic phototrophic bacterium isolated from an alkaline siliceous hot spring mat community in Yellowstone National Park, WY, USA.</title>
        <authorList>
            <person name="Saini M.K."/>
            <person name="Yoshida S."/>
            <person name="Sebastian A."/>
            <person name="Hirose S."/>
            <person name="Hara E."/>
            <person name="Tamaki H."/>
            <person name="Soulier N.T."/>
            <person name="Albert I."/>
            <person name="Hanada S."/>
            <person name="Bryant D.A."/>
            <person name="Tank M."/>
        </authorList>
    </citation>
    <scope>NUCLEOTIDE SEQUENCE</scope>
    <source>
        <strain evidence="2">MS-P2</strain>
    </source>
</reference>
<protein>
    <submittedName>
        <fullName evidence="2">Uncharacterized protein</fullName>
    </submittedName>
</protein>
<proteinExistence type="predicted"/>